<evidence type="ECO:0000313" key="2">
    <source>
        <dbReference type="EMBL" id="KAK7416732.1"/>
    </source>
</evidence>
<evidence type="ECO:0000313" key="3">
    <source>
        <dbReference type="Proteomes" id="UP001498476"/>
    </source>
</evidence>
<evidence type="ECO:0000256" key="1">
    <source>
        <dbReference type="SAM" id="MobiDB-lite"/>
    </source>
</evidence>
<feature type="compositionally biased region" description="Basic residues" evidence="1">
    <location>
        <begin position="73"/>
        <end position="85"/>
    </location>
</feature>
<evidence type="ECO:0008006" key="4">
    <source>
        <dbReference type="Google" id="ProtNLM"/>
    </source>
</evidence>
<organism evidence="2 3">
    <name type="scientific">Neonectria punicea</name>
    <dbReference type="NCBI Taxonomy" id="979145"/>
    <lineage>
        <taxon>Eukaryota</taxon>
        <taxon>Fungi</taxon>
        <taxon>Dikarya</taxon>
        <taxon>Ascomycota</taxon>
        <taxon>Pezizomycotina</taxon>
        <taxon>Sordariomycetes</taxon>
        <taxon>Hypocreomycetidae</taxon>
        <taxon>Hypocreales</taxon>
        <taxon>Nectriaceae</taxon>
        <taxon>Neonectria</taxon>
    </lineage>
</organism>
<protein>
    <recommendedName>
        <fullName evidence="4">CHAD domain-containing protein</fullName>
    </recommendedName>
</protein>
<sequence>MQKRAKRMTRIVARLQSMKDNDLGSKTNAMVDRALALAKKHGENSEGDLEPLGLSYKAFKKLRRTQKQLCRSEHKRRRSQNKLRRIQKRLRRIQTRLDGSSTELDEIKFSMDIGDWTSHLFHVVKKKDGTAQDAIRQSLTKDLIAADPTLD</sequence>
<accession>A0ABR1H768</accession>
<keyword evidence="3" id="KW-1185">Reference proteome</keyword>
<proteinExistence type="predicted"/>
<reference evidence="2 3" key="1">
    <citation type="journal article" date="2025" name="Microbiol. Resour. Announc.">
        <title>Draft genome sequences for Neonectria magnoliae and Neonectria punicea, canker pathogens of Liriodendron tulipifera and Acer saccharum in West Virginia.</title>
        <authorList>
            <person name="Petronek H.M."/>
            <person name="Kasson M.T."/>
            <person name="Metheny A.M."/>
            <person name="Stauder C.M."/>
            <person name="Lovett B."/>
            <person name="Lynch S.C."/>
            <person name="Garnas J.R."/>
            <person name="Kasson L.R."/>
            <person name="Stajich J.E."/>
        </authorList>
    </citation>
    <scope>NUCLEOTIDE SEQUENCE [LARGE SCALE GENOMIC DNA]</scope>
    <source>
        <strain evidence="2 3">NRRL 64653</strain>
    </source>
</reference>
<name>A0ABR1H768_9HYPO</name>
<feature type="region of interest" description="Disordered" evidence="1">
    <location>
        <begin position="66"/>
        <end position="85"/>
    </location>
</feature>
<gene>
    <name evidence="2" type="ORF">QQX98_005058</name>
</gene>
<comment type="caution">
    <text evidence="2">The sequence shown here is derived from an EMBL/GenBank/DDBJ whole genome shotgun (WGS) entry which is preliminary data.</text>
</comment>
<dbReference type="EMBL" id="JAZAVJ010000065">
    <property type="protein sequence ID" value="KAK7416732.1"/>
    <property type="molecule type" value="Genomic_DNA"/>
</dbReference>
<dbReference type="Proteomes" id="UP001498476">
    <property type="component" value="Unassembled WGS sequence"/>
</dbReference>